<accession>A0AAV7LRL1</accession>
<sequence>MPIALSWGLQGHLSLTCPLVLEGVPRTAAPGGWPTWRLLVVMAACWWQMEVPPGQPLQLVMAAVWWRMEVPPGQPLQLVMAAVWLAKGDSSWAASAVGDGCNMVTDRGASRQPLQLVMAAVWWRMEVPPGQPLKVVMAALAQLAWGPMTAGGGGVTLTASVGVGGFIPSMT</sequence>
<feature type="signal peptide" evidence="1">
    <location>
        <begin position="1"/>
        <end position="23"/>
    </location>
</feature>
<dbReference type="EMBL" id="JANPWB010000015">
    <property type="protein sequence ID" value="KAJ1090110.1"/>
    <property type="molecule type" value="Genomic_DNA"/>
</dbReference>
<gene>
    <name evidence="2" type="ORF">NDU88_003248</name>
</gene>
<protein>
    <submittedName>
        <fullName evidence="2">Uncharacterized protein</fullName>
    </submittedName>
</protein>
<evidence type="ECO:0000313" key="3">
    <source>
        <dbReference type="Proteomes" id="UP001066276"/>
    </source>
</evidence>
<comment type="caution">
    <text evidence="2">The sequence shown here is derived from an EMBL/GenBank/DDBJ whole genome shotgun (WGS) entry which is preliminary data.</text>
</comment>
<dbReference type="AlphaFoldDB" id="A0AAV7LRL1"/>
<keyword evidence="1" id="KW-0732">Signal</keyword>
<name>A0AAV7LRL1_PLEWA</name>
<dbReference type="Proteomes" id="UP001066276">
    <property type="component" value="Chromosome 11"/>
</dbReference>
<proteinExistence type="predicted"/>
<evidence type="ECO:0000313" key="2">
    <source>
        <dbReference type="EMBL" id="KAJ1090110.1"/>
    </source>
</evidence>
<keyword evidence="3" id="KW-1185">Reference proteome</keyword>
<reference evidence="2" key="1">
    <citation type="journal article" date="2022" name="bioRxiv">
        <title>Sequencing and chromosome-scale assembly of the giantPleurodeles waltlgenome.</title>
        <authorList>
            <person name="Brown T."/>
            <person name="Elewa A."/>
            <person name="Iarovenko S."/>
            <person name="Subramanian E."/>
            <person name="Araus A.J."/>
            <person name="Petzold A."/>
            <person name="Susuki M."/>
            <person name="Suzuki K.-i.T."/>
            <person name="Hayashi T."/>
            <person name="Toyoda A."/>
            <person name="Oliveira C."/>
            <person name="Osipova E."/>
            <person name="Leigh N.D."/>
            <person name="Simon A."/>
            <person name="Yun M.H."/>
        </authorList>
    </citation>
    <scope>NUCLEOTIDE SEQUENCE</scope>
    <source>
        <strain evidence="2">20211129_DDA</strain>
        <tissue evidence="2">Liver</tissue>
    </source>
</reference>
<feature type="chain" id="PRO_5043350204" evidence="1">
    <location>
        <begin position="24"/>
        <end position="171"/>
    </location>
</feature>
<organism evidence="2 3">
    <name type="scientific">Pleurodeles waltl</name>
    <name type="common">Iberian ribbed newt</name>
    <dbReference type="NCBI Taxonomy" id="8319"/>
    <lineage>
        <taxon>Eukaryota</taxon>
        <taxon>Metazoa</taxon>
        <taxon>Chordata</taxon>
        <taxon>Craniata</taxon>
        <taxon>Vertebrata</taxon>
        <taxon>Euteleostomi</taxon>
        <taxon>Amphibia</taxon>
        <taxon>Batrachia</taxon>
        <taxon>Caudata</taxon>
        <taxon>Salamandroidea</taxon>
        <taxon>Salamandridae</taxon>
        <taxon>Pleurodelinae</taxon>
        <taxon>Pleurodeles</taxon>
    </lineage>
</organism>
<evidence type="ECO:0000256" key="1">
    <source>
        <dbReference type="SAM" id="SignalP"/>
    </source>
</evidence>